<dbReference type="Proteomes" id="UP000322225">
    <property type="component" value="Chromosome 7"/>
</dbReference>
<evidence type="ECO:0000313" key="2">
    <source>
        <dbReference type="Proteomes" id="UP000322225"/>
    </source>
</evidence>
<reference evidence="1" key="1">
    <citation type="submission" date="2017-08" db="EMBL/GenBank/DDBJ databases">
        <authorList>
            <person name="Cuomo C."/>
            <person name="Billmyre B."/>
            <person name="Heitman J."/>
        </authorList>
    </citation>
    <scope>NUCLEOTIDE SEQUENCE</scope>
    <source>
        <strain evidence="1">CBS 12478</strain>
    </source>
</reference>
<evidence type="ECO:0000313" key="1">
    <source>
        <dbReference type="EMBL" id="WWD19516.1"/>
    </source>
</evidence>
<dbReference type="KEGG" id="ksn:43589437"/>
<dbReference type="OrthoDB" id="3258172at2759"/>
<accession>A0A5M6BZD2</accession>
<organism evidence="1 2">
    <name type="scientific">Kwoniella shandongensis</name>
    <dbReference type="NCBI Taxonomy" id="1734106"/>
    <lineage>
        <taxon>Eukaryota</taxon>
        <taxon>Fungi</taxon>
        <taxon>Dikarya</taxon>
        <taxon>Basidiomycota</taxon>
        <taxon>Agaricomycotina</taxon>
        <taxon>Tremellomycetes</taxon>
        <taxon>Tremellales</taxon>
        <taxon>Cryptococcaceae</taxon>
        <taxon>Kwoniella</taxon>
    </lineage>
</organism>
<protein>
    <submittedName>
        <fullName evidence="1">Uncharacterized protein</fullName>
    </submittedName>
</protein>
<sequence length="242" mass="25975">MALDQGPKLVTLPPPPPPSDLIASALMLPLHAVASTHRGRKLRLVGQVLAFHPPTSLLLLTGPPSNPSSPSVPSPTLLVNISTPLLGQSPSISDISSAQDSLYSRQPQLPSIPSTISASGLVNREKVTLNRGEWVSVVGWLEGDGSKMVRKVKTSNSYLAPLPLILEAIHIANSHVIPPSPLYRGQIAAWDGIRIDAREEVSTREDQRLGSPITPSVEIITVLDDDEEVTPRPRKSRRNGHG</sequence>
<keyword evidence="2" id="KW-1185">Reference proteome</keyword>
<name>A0A5M6BZD2_9TREE</name>
<dbReference type="RefSeq" id="XP_031860528.1">
    <property type="nucleotide sequence ID" value="XM_032005294.1"/>
</dbReference>
<gene>
    <name evidence="1" type="ORF">CI109_103977</name>
</gene>
<dbReference type="AlphaFoldDB" id="A0A5M6BZD2"/>
<reference evidence="1" key="2">
    <citation type="submission" date="2024-01" db="EMBL/GenBank/DDBJ databases">
        <title>Comparative genomics of Cryptococcus and Kwoniella reveals pathogenesis evolution and contrasting modes of karyotype evolution via chromosome fusion or intercentromeric recombination.</title>
        <authorList>
            <person name="Coelho M.A."/>
            <person name="David-Palma M."/>
            <person name="Shea T."/>
            <person name="Bowers K."/>
            <person name="McGinley-Smith S."/>
            <person name="Mohammad A.W."/>
            <person name="Gnirke A."/>
            <person name="Yurkov A.M."/>
            <person name="Nowrousian M."/>
            <person name="Sun S."/>
            <person name="Cuomo C.A."/>
            <person name="Heitman J."/>
        </authorList>
    </citation>
    <scope>NUCLEOTIDE SEQUENCE</scope>
    <source>
        <strain evidence="1">CBS 12478</strain>
    </source>
</reference>
<dbReference type="GeneID" id="43589437"/>
<proteinExistence type="predicted"/>
<dbReference type="EMBL" id="CP144057">
    <property type="protein sequence ID" value="WWD19516.1"/>
    <property type="molecule type" value="Genomic_DNA"/>
</dbReference>